<dbReference type="InterPro" id="IPR004465">
    <property type="entry name" value="RNR_NrdI"/>
</dbReference>
<evidence type="ECO:0000256" key="4">
    <source>
        <dbReference type="HAMAP-Rule" id="MF_00128"/>
    </source>
</evidence>
<dbReference type="Gene3D" id="3.40.50.360">
    <property type="match status" value="1"/>
</dbReference>
<dbReference type="EMBL" id="JAVDYF010000001">
    <property type="protein sequence ID" value="MDR7353565.1"/>
    <property type="molecule type" value="Genomic_DNA"/>
</dbReference>
<comment type="function">
    <text evidence="1 4">Probably involved in ribonucleotide reductase function.</text>
</comment>
<comment type="caution">
    <text evidence="5">The sequence shown here is derived from an EMBL/GenBank/DDBJ whole genome shotgun (WGS) entry which is preliminary data.</text>
</comment>
<dbReference type="InterPro" id="IPR029039">
    <property type="entry name" value="Flavoprotein-like_sf"/>
</dbReference>
<name>A0ABU2B4M7_9CORY</name>
<dbReference type="Proteomes" id="UP001183619">
    <property type="component" value="Unassembled WGS sequence"/>
</dbReference>
<dbReference type="SUPFAM" id="SSF52218">
    <property type="entry name" value="Flavoproteins"/>
    <property type="match status" value="1"/>
</dbReference>
<dbReference type="HAMAP" id="MF_00128">
    <property type="entry name" value="NrdI"/>
    <property type="match status" value="1"/>
</dbReference>
<evidence type="ECO:0000256" key="3">
    <source>
        <dbReference type="ARBA" id="ARBA00020129"/>
    </source>
</evidence>
<keyword evidence="6" id="KW-1185">Reference proteome</keyword>
<proteinExistence type="inferred from homology"/>
<protein>
    <recommendedName>
        <fullName evidence="3 4">Protein NrdI</fullName>
    </recommendedName>
</protein>
<evidence type="ECO:0000256" key="1">
    <source>
        <dbReference type="ARBA" id="ARBA00003999"/>
    </source>
</evidence>
<dbReference type="PANTHER" id="PTHR37297:SF1">
    <property type="entry name" value="PROTEIN NRDI"/>
    <property type="match status" value="1"/>
</dbReference>
<dbReference type="PANTHER" id="PTHR37297">
    <property type="entry name" value="PROTEIN NRDI"/>
    <property type="match status" value="1"/>
</dbReference>
<gene>
    <name evidence="4" type="primary">nrdI</name>
    <name evidence="5" type="ORF">J2S37_000103</name>
</gene>
<evidence type="ECO:0000313" key="6">
    <source>
        <dbReference type="Proteomes" id="UP001183619"/>
    </source>
</evidence>
<evidence type="ECO:0000313" key="5">
    <source>
        <dbReference type="EMBL" id="MDR7353565.1"/>
    </source>
</evidence>
<comment type="similarity">
    <text evidence="2 4">Belongs to the NrdI family.</text>
</comment>
<sequence>MSENTKRFVDKLGFPAIRIPLRPSQEGMLYVNQPYVLIVPTYGGGNPKAAIPKQVRAFLNVPENRALLRGVITSGNTNFGEAYCTAGPMIAHKCGVPELYKFELLGTQRDVDVVRTGLEKFFATIM</sequence>
<accession>A0ABU2B4M7</accession>
<dbReference type="NCBIfam" id="TIGR00333">
    <property type="entry name" value="nrdI"/>
    <property type="match status" value="1"/>
</dbReference>
<reference evidence="5 6" key="1">
    <citation type="submission" date="2023-07" db="EMBL/GenBank/DDBJ databases">
        <title>Sequencing the genomes of 1000 actinobacteria strains.</title>
        <authorList>
            <person name="Klenk H.-P."/>
        </authorList>
    </citation>
    <scope>NUCLEOTIDE SEQUENCE [LARGE SCALE GENOMIC DNA]</scope>
    <source>
        <strain evidence="5 6">DSM 44508</strain>
    </source>
</reference>
<organism evidence="5 6">
    <name type="scientific">Corynebacterium felinum</name>
    <dbReference type="NCBI Taxonomy" id="131318"/>
    <lineage>
        <taxon>Bacteria</taxon>
        <taxon>Bacillati</taxon>
        <taxon>Actinomycetota</taxon>
        <taxon>Actinomycetes</taxon>
        <taxon>Mycobacteriales</taxon>
        <taxon>Corynebacteriaceae</taxon>
        <taxon>Corynebacterium</taxon>
    </lineage>
</organism>
<dbReference type="InterPro" id="IPR020852">
    <property type="entry name" value="RNR_Ib_NrdI_bac"/>
</dbReference>
<dbReference type="PIRSF" id="PIRSF005087">
    <property type="entry name" value="NrdI"/>
    <property type="match status" value="1"/>
</dbReference>
<evidence type="ECO:0000256" key="2">
    <source>
        <dbReference type="ARBA" id="ARBA00009942"/>
    </source>
</evidence>
<dbReference type="Pfam" id="PF07972">
    <property type="entry name" value="Flavodoxin_NdrI"/>
    <property type="match status" value="1"/>
</dbReference>